<keyword evidence="1" id="KW-1133">Transmembrane helix</keyword>
<accession>A0A6J6S282</accession>
<name>A0A6J6S282_9ZZZZ</name>
<keyword evidence="1" id="KW-0812">Transmembrane</keyword>
<sequence length="126" mass="12497">MSTSSLAAGGPGAPPPAKDRTADVVITIIELLLLLAGGLLLSFAGLFLVFASDSCGSGTTECSTDLIALGVAVAAGGPWVPILGMGGWAVVRMVRGRSAWWVPLATVPVACLVFALGAALAFNGAS</sequence>
<feature type="transmembrane region" description="Helical" evidence="1">
    <location>
        <begin position="24"/>
        <end position="50"/>
    </location>
</feature>
<protein>
    <submittedName>
        <fullName evidence="2">Unannotated protein</fullName>
    </submittedName>
</protein>
<dbReference type="AlphaFoldDB" id="A0A6J6S282"/>
<evidence type="ECO:0000256" key="1">
    <source>
        <dbReference type="SAM" id="Phobius"/>
    </source>
</evidence>
<feature type="transmembrane region" description="Helical" evidence="1">
    <location>
        <begin position="62"/>
        <end position="80"/>
    </location>
</feature>
<organism evidence="2">
    <name type="scientific">freshwater metagenome</name>
    <dbReference type="NCBI Taxonomy" id="449393"/>
    <lineage>
        <taxon>unclassified sequences</taxon>
        <taxon>metagenomes</taxon>
        <taxon>ecological metagenomes</taxon>
    </lineage>
</organism>
<keyword evidence="1" id="KW-0472">Membrane</keyword>
<dbReference type="EMBL" id="CAEZYQ010000002">
    <property type="protein sequence ID" value="CAB4728873.1"/>
    <property type="molecule type" value="Genomic_DNA"/>
</dbReference>
<evidence type="ECO:0000313" key="2">
    <source>
        <dbReference type="EMBL" id="CAB4728873.1"/>
    </source>
</evidence>
<proteinExistence type="predicted"/>
<reference evidence="2" key="1">
    <citation type="submission" date="2020-05" db="EMBL/GenBank/DDBJ databases">
        <authorList>
            <person name="Chiriac C."/>
            <person name="Salcher M."/>
            <person name="Ghai R."/>
            <person name="Kavagutti S V."/>
        </authorList>
    </citation>
    <scope>NUCLEOTIDE SEQUENCE</scope>
</reference>
<feature type="transmembrane region" description="Helical" evidence="1">
    <location>
        <begin position="100"/>
        <end position="122"/>
    </location>
</feature>
<gene>
    <name evidence="2" type="ORF">UFOPK2761_00351</name>
</gene>